<feature type="transmembrane region" description="Helical" evidence="6">
    <location>
        <begin position="262"/>
        <end position="284"/>
    </location>
</feature>
<dbReference type="Pfam" id="PF11700">
    <property type="entry name" value="ATG22"/>
    <property type="match status" value="1"/>
</dbReference>
<feature type="transmembrane region" description="Helical" evidence="6">
    <location>
        <begin position="290"/>
        <end position="310"/>
    </location>
</feature>
<keyword evidence="2" id="KW-0813">Transport</keyword>
<feature type="transmembrane region" description="Helical" evidence="6">
    <location>
        <begin position="322"/>
        <end position="346"/>
    </location>
</feature>
<dbReference type="EMBL" id="JBHSSW010000005">
    <property type="protein sequence ID" value="MFC6197675.1"/>
    <property type="molecule type" value="Genomic_DNA"/>
</dbReference>
<dbReference type="RefSeq" id="WP_377376913.1">
    <property type="nucleotide sequence ID" value="NZ_JBHSSW010000005.1"/>
</dbReference>
<accession>A0ABW1S7N2</accession>
<evidence type="ECO:0000256" key="5">
    <source>
        <dbReference type="ARBA" id="ARBA00023136"/>
    </source>
</evidence>
<proteinExistence type="predicted"/>
<dbReference type="InterPro" id="IPR036259">
    <property type="entry name" value="MFS_trans_sf"/>
</dbReference>
<feature type="transmembrane region" description="Helical" evidence="6">
    <location>
        <begin position="92"/>
        <end position="110"/>
    </location>
</feature>
<keyword evidence="3 6" id="KW-0812">Transmembrane</keyword>
<keyword evidence="4 6" id="KW-1133">Transmembrane helix</keyword>
<feature type="transmembrane region" description="Helical" evidence="6">
    <location>
        <begin position="156"/>
        <end position="179"/>
    </location>
</feature>
<feature type="transmembrane region" description="Helical" evidence="6">
    <location>
        <begin position="366"/>
        <end position="384"/>
    </location>
</feature>
<evidence type="ECO:0000256" key="3">
    <source>
        <dbReference type="ARBA" id="ARBA00022692"/>
    </source>
</evidence>
<comment type="caution">
    <text evidence="7">The sequence shown here is derived from an EMBL/GenBank/DDBJ whole genome shotgun (WGS) entry which is preliminary data.</text>
</comment>
<feature type="transmembrane region" description="Helical" evidence="6">
    <location>
        <begin position="434"/>
        <end position="452"/>
    </location>
</feature>
<name>A0ABW1S7N2_9PROT</name>
<sequence length="461" mass="48839">MSISTETVSATRLPPLSRSARSWAWFQGGRDTYVIVAGTYIFIPYFATTVVGDPVQGQSLMALYHLIAGLIVAVTAPFLGAAVDQMGARKPWMVGLSLLTVPLVALLWFAAPGGALLPVTVIIAMLIALNVFVSYGEVVYGAMLPDAASLQEQSRASGLALSLGNLVSIFVMLALLALLIPEVSSAVGLSAIPNGVDRISVVLVALCMGLGVLPLLRHSKDTPATGLSLWAGLTRGAAQLWHLLRHAELPGNAMLYLLARMLYINGKMALLIFGGVYAAGVMQWSATQLLVLGLIVTMSGVLGGVFGGWLDTLFGPKRAFEIEIAVTLLCAVAQLSVTPDTIFFIWHDMSGIPVLPLPIFNTAPEIVYILIALILNVFGTASWASSRTLMAQLAPHDQLGTFFGFYALSGVATVWVVPLCIEFVTRAFESQRAGLAPASAFMLVGLIVLLFVKPGRSAAAE</sequence>
<comment type="subcellular location">
    <subcellularLocation>
        <location evidence="1">Endomembrane system</location>
        <topology evidence="1">Multi-pass membrane protein</topology>
    </subcellularLocation>
</comment>
<protein>
    <submittedName>
        <fullName evidence="7">MFS transporter</fullName>
    </submittedName>
</protein>
<evidence type="ECO:0000256" key="1">
    <source>
        <dbReference type="ARBA" id="ARBA00004127"/>
    </source>
</evidence>
<keyword evidence="5 6" id="KW-0472">Membrane</keyword>
<feature type="transmembrane region" description="Helical" evidence="6">
    <location>
        <begin position="405"/>
        <end position="428"/>
    </location>
</feature>
<feature type="transmembrane region" description="Helical" evidence="6">
    <location>
        <begin position="199"/>
        <end position="216"/>
    </location>
</feature>
<organism evidence="7 8">
    <name type="scientific">Ponticaulis profundi</name>
    <dbReference type="NCBI Taxonomy" id="2665222"/>
    <lineage>
        <taxon>Bacteria</taxon>
        <taxon>Pseudomonadati</taxon>
        <taxon>Pseudomonadota</taxon>
        <taxon>Alphaproteobacteria</taxon>
        <taxon>Hyphomonadales</taxon>
        <taxon>Hyphomonadaceae</taxon>
        <taxon>Ponticaulis</taxon>
    </lineage>
</organism>
<dbReference type="InterPro" id="IPR050495">
    <property type="entry name" value="ATG22/LtaA_families"/>
</dbReference>
<gene>
    <name evidence="7" type="ORF">ACFQDM_06270</name>
</gene>
<dbReference type="Gene3D" id="1.20.1250.20">
    <property type="entry name" value="MFS general substrate transporter like domains"/>
    <property type="match status" value="2"/>
</dbReference>
<dbReference type="PANTHER" id="PTHR23519:SF1">
    <property type="entry name" value="AUTOPHAGY-RELATED PROTEIN 22"/>
    <property type="match status" value="1"/>
</dbReference>
<dbReference type="SUPFAM" id="SSF103473">
    <property type="entry name" value="MFS general substrate transporter"/>
    <property type="match status" value="1"/>
</dbReference>
<feature type="transmembrane region" description="Helical" evidence="6">
    <location>
        <begin position="32"/>
        <end position="51"/>
    </location>
</feature>
<dbReference type="InterPro" id="IPR024671">
    <property type="entry name" value="Atg22-like"/>
</dbReference>
<reference evidence="8" key="1">
    <citation type="journal article" date="2019" name="Int. J. Syst. Evol. Microbiol.">
        <title>The Global Catalogue of Microorganisms (GCM) 10K type strain sequencing project: providing services to taxonomists for standard genome sequencing and annotation.</title>
        <authorList>
            <consortium name="The Broad Institute Genomics Platform"/>
            <consortium name="The Broad Institute Genome Sequencing Center for Infectious Disease"/>
            <person name="Wu L."/>
            <person name="Ma J."/>
        </authorList>
    </citation>
    <scope>NUCLEOTIDE SEQUENCE [LARGE SCALE GENOMIC DNA]</scope>
    <source>
        <strain evidence="8">CGMCC-1.15741</strain>
    </source>
</reference>
<evidence type="ECO:0000256" key="2">
    <source>
        <dbReference type="ARBA" id="ARBA00022448"/>
    </source>
</evidence>
<dbReference type="PANTHER" id="PTHR23519">
    <property type="entry name" value="AUTOPHAGY-RELATED PROTEIN 22"/>
    <property type="match status" value="1"/>
</dbReference>
<dbReference type="Proteomes" id="UP001596303">
    <property type="component" value="Unassembled WGS sequence"/>
</dbReference>
<evidence type="ECO:0000256" key="6">
    <source>
        <dbReference type="SAM" id="Phobius"/>
    </source>
</evidence>
<feature type="transmembrane region" description="Helical" evidence="6">
    <location>
        <begin position="63"/>
        <end position="83"/>
    </location>
</feature>
<evidence type="ECO:0000256" key="4">
    <source>
        <dbReference type="ARBA" id="ARBA00022989"/>
    </source>
</evidence>
<evidence type="ECO:0000313" key="8">
    <source>
        <dbReference type="Proteomes" id="UP001596303"/>
    </source>
</evidence>
<evidence type="ECO:0000313" key="7">
    <source>
        <dbReference type="EMBL" id="MFC6197675.1"/>
    </source>
</evidence>
<keyword evidence="8" id="KW-1185">Reference proteome</keyword>
<feature type="transmembrane region" description="Helical" evidence="6">
    <location>
        <begin position="116"/>
        <end position="135"/>
    </location>
</feature>